<evidence type="ECO:0000256" key="8">
    <source>
        <dbReference type="ARBA" id="ARBA00022842"/>
    </source>
</evidence>
<evidence type="ECO:0000256" key="1">
    <source>
        <dbReference type="ARBA" id="ARBA00001946"/>
    </source>
</evidence>
<keyword evidence="7 11" id="KW-0274">FAD</keyword>
<evidence type="ECO:0000256" key="3">
    <source>
        <dbReference type="ARBA" id="ARBA00016337"/>
    </source>
</evidence>
<name>A0ABT9FY29_LEPDI</name>
<proteinExistence type="inferred from homology"/>
<dbReference type="EMBL" id="JAUZEE010000001">
    <property type="protein sequence ID" value="MDP4299123.1"/>
    <property type="molecule type" value="Genomic_DNA"/>
</dbReference>
<sequence>MTLRRERRALFGGRAELIVPGSAAASPAADRALAQAWAQLARLDREWNAWKPGALHRVNTALAAGRRVSVDDDLARLLRQARDIEQASAGACNVAIGAAVAAWGFHADRLREGAAAPAEAALQRLREPVPTLASLHWQGGRLGGMLGGTDRRVRIDLGAIGKGHAADLALHTLRAAGIGSALVDLGGNLAAMCGPDGAGGRPWRIGIRHPDPAGGVVAAVELGEREAVITSAQSERRRRLSDGREVGHVLDARTLLPVSSAAGVTVLARDATWADAMATALLAADPAEPWPTVTARLGVAQALRVQPDGRIESTPALAARLRPA</sequence>
<dbReference type="Gene3D" id="3.10.520.10">
    <property type="entry name" value="ApbE-like domains"/>
    <property type="match status" value="1"/>
</dbReference>
<evidence type="ECO:0000256" key="6">
    <source>
        <dbReference type="ARBA" id="ARBA00022723"/>
    </source>
</evidence>
<protein>
    <recommendedName>
        <fullName evidence="3 11">FAD:protein FMN transferase</fullName>
        <ecNumber evidence="2 11">2.7.1.180</ecNumber>
    </recommendedName>
    <alternativeName>
        <fullName evidence="9 11">Flavin transferase</fullName>
    </alternativeName>
</protein>
<dbReference type="PANTHER" id="PTHR30040:SF2">
    <property type="entry name" value="FAD:PROTEIN FMN TRANSFERASE"/>
    <property type="match status" value="1"/>
</dbReference>
<dbReference type="PANTHER" id="PTHR30040">
    <property type="entry name" value="THIAMINE BIOSYNTHESIS LIPOPROTEIN APBE"/>
    <property type="match status" value="1"/>
</dbReference>
<keyword evidence="6 11" id="KW-0479">Metal-binding</keyword>
<dbReference type="EC" id="2.7.1.180" evidence="2 11"/>
<dbReference type="InterPro" id="IPR003374">
    <property type="entry name" value="ApbE-like_sf"/>
</dbReference>
<evidence type="ECO:0000313" key="13">
    <source>
        <dbReference type="Proteomes" id="UP001235760"/>
    </source>
</evidence>
<dbReference type="PIRSF" id="PIRSF006268">
    <property type="entry name" value="ApbE"/>
    <property type="match status" value="1"/>
</dbReference>
<dbReference type="Proteomes" id="UP001235760">
    <property type="component" value="Unassembled WGS sequence"/>
</dbReference>
<dbReference type="SUPFAM" id="SSF143631">
    <property type="entry name" value="ApbE-like"/>
    <property type="match status" value="1"/>
</dbReference>
<evidence type="ECO:0000256" key="5">
    <source>
        <dbReference type="ARBA" id="ARBA00022679"/>
    </source>
</evidence>
<accession>A0ABT9FY29</accession>
<reference evidence="12 13" key="1">
    <citation type="submission" date="2023-08" db="EMBL/GenBank/DDBJ databases">
        <authorList>
            <person name="Roldan D.M."/>
            <person name="Menes R.J."/>
        </authorList>
    </citation>
    <scope>NUCLEOTIDE SEQUENCE [LARGE SCALE GENOMIC DNA]</scope>
    <source>
        <strain evidence="12 13">CCM 2812</strain>
    </source>
</reference>
<evidence type="ECO:0000256" key="10">
    <source>
        <dbReference type="ARBA" id="ARBA00048540"/>
    </source>
</evidence>
<evidence type="ECO:0000256" key="9">
    <source>
        <dbReference type="ARBA" id="ARBA00031306"/>
    </source>
</evidence>
<dbReference type="InterPro" id="IPR024932">
    <property type="entry name" value="ApbE"/>
</dbReference>
<evidence type="ECO:0000256" key="4">
    <source>
        <dbReference type="ARBA" id="ARBA00022630"/>
    </source>
</evidence>
<comment type="caution">
    <text evidence="12">The sequence shown here is derived from an EMBL/GenBank/DDBJ whole genome shotgun (WGS) entry which is preliminary data.</text>
</comment>
<evidence type="ECO:0000313" key="12">
    <source>
        <dbReference type="EMBL" id="MDP4299123.1"/>
    </source>
</evidence>
<keyword evidence="5 11" id="KW-0808">Transferase</keyword>
<evidence type="ECO:0000256" key="7">
    <source>
        <dbReference type="ARBA" id="ARBA00022827"/>
    </source>
</evidence>
<dbReference type="Pfam" id="PF02424">
    <property type="entry name" value="ApbE"/>
    <property type="match status" value="1"/>
</dbReference>
<evidence type="ECO:0000256" key="2">
    <source>
        <dbReference type="ARBA" id="ARBA00011955"/>
    </source>
</evidence>
<comment type="catalytic activity">
    <reaction evidence="10 11">
        <text>L-threonyl-[protein] + FAD = FMN-L-threonyl-[protein] + AMP + H(+)</text>
        <dbReference type="Rhea" id="RHEA:36847"/>
        <dbReference type="Rhea" id="RHEA-COMP:11060"/>
        <dbReference type="Rhea" id="RHEA-COMP:11061"/>
        <dbReference type="ChEBI" id="CHEBI:15378"/>
        <dbReference type="ChEBI" id="CHEBI:30013"/>
        <dbReference type="ChEBI" id="CHEBI:57692"/>
        <dbReference type="ChEBI" id="CHEBI:74257"/>
        <dbReference type="ChEBI" id="CHEBI:456215"/>
        <dbReference type="EC" id="2.7.1.180"/>
    </reaction>
</comment>
<keyword evidence="8 11" id="KW-0460">Magnesium</keyword>
<dbReference type="RefSeq" id="WP_305747692.1">
    <property type="nucleotide sequence ID" value="NZ_JAUZEE010000001.1"/>
</dbReference>
<comment type="cofactor">
    <cofactor evidence="1">
        <name>Mg(2+)</name>
        <dbReference type="ChEBI" id="CHEBI:18420"/>
    </cofactor>
</comment>
<comment type="similarity">
    <text evidence="11">Belongs to the ApbE family.</text>
</comment>
<gene>
    <name evidence="12" type="ORF">Q8X39_00610</name>
</gene>
<keyword evidence="4 11" id="KW-0285">Flavoprotein</keyword>
<organism evidence="12 13">
    <name type="scientific">Leptothrix discophora</name>
    <dbReference type="NCBI Taxonomy" id="89"/>
    <lineage>
        <taxon>Bacteria</taxon>
        <taxon>Pseudomonadati</taxon>
        <taxon>Pseudomonadota</taxon>
        <taxon>Betaproteobacteria</taxon>
        <taxon>Burkholderiales</taxon>
        <taxon>Sphaerotilaceae</taxon>
        <taxon>Leptothrix</taxon>
    </lineage>
</organism>
<evidence type="ECO:0000256" key="11">
    <source>
        <dbReference type="PIRNR" id="PIRNR006268"/>
    </source>
</evidence>
<keyword evidence="13" id="KW-1185">Reference proteome</keyword>
<dbReference type="GO" id="GO:0016740">
    <property type="term" value="F:transferase activity"/>
    <property type="evidence" value="ECO:0007669"/>
    <property type="project" value="UniProtKB-KW"/>
</dbReference>